<dbReference type="GO" id="GO:0009523">
    <property type="term" value="C:photosystem II"/>
    <property type="evidence" value="ECO:0007669"/>
    <property type="project" value="UniProtKB-KW"/>
</dbReference>
<protein>
    <submittedName>
        <fullName evidence="4">FIG002465: BNR repeat protein</fullName>
    </submittedName>
</protein>
<evidence type="ECO:0000259" key="3">
    <source>
        <dbReference type="Pfam" id="PF14870"/>
    </source>
</evidence>
<keyword evidence="1" id="KW-0602">Photosynthesis</keyword>
<reference evidence="4" key="1">
    <citation type="submission" date="2018-06" db="EMBL/GenBank/DDBJ databases">
        <authorList>
            <person name="Zhirakovskaya E."/>
        </authorList>
    </citation>
    <scope>NUCLEOTIDE SEQUENCE</scope>
</reference>
<dbReference type="InterPro" id="IPR036278">
    <property type="entry name" value="Sialidase_sf"/>
</dbReference>
<feature type="domain" description="Photosynthesis system II assembly factor Ycf48/Hcf136-like" evidence="3">
    <location>
        <begin position="116"/>
        <end position="196"/>
    </location>
</feature>
<name>A0A3B0V369_9ZZZZ</name>
<sequence>MKNKIIFLILISTSLLATDIQEMAEVMPNFQKSLYLGIVSNNTIVVAVGERGHIGISDDYGATWTQAKSVPTKTTLTAVSMVSNNIWAVGHDTTILYSPDAGKSWSVQFEDKDRQMPLLDVLFINESDGFAIGAYGTYLTTFDGGKNWTDSLISTEEDYHLNKIIRIDEFKYFVVAEAGKAYRSFDAGKNWESLELPYPGSMFGAIKYQDQIITYGLRGHVLVSSDFGESFIQLDSPILDSLFGAAQTYTDKVLLVGANGAILQYKNMAVTKVDLSKSDGDYTGLLPIKNHDTIFIGESGISTKQIR</sequence>
<dbReference type="PANTHER" id="PTHR47199:SF2">
    <property type="entry name" value="PHOTOSYSTEM II STABILITY_ASSEMBLY FACTOR HCF136, CHLOROPLASTIC"/>
    <property type="match status" value="1"/>
</dbReference>
<evidence type="ECO:0000256" key="2">
    <source>
        <dbReference type="ARBA" id="ARBA00023276"/>
    </source>
</evidence>
<gene>
    <name evidence="4" type="ORF">MNBD_GAMMA01-484</name>
</gene>
<evidence type="ECO:0000256" key="1">
    <source>
        <dbReference type="ARBA" id="ARBA00022531"/>
    </source>
</evidence>
<dbReference type="EMBL" id="UOEW01000187">
    <property type="protein sequence ID" value="VAW37958.1"/>
    <property type="molecule type" value="Genomic_DNA"/>
</dbReference>
<dbReference type="Gene3D" id="2.130.10.10">
    <property type="entry name" value="YVTN repeat-like/Quinoprotein amine dehydrogenase"/>
    <property type="match status" value="1"/>
</dbReference>
<organism evidence="4">
    <name type="scientific">hydrothermal vent metagenome</name>
    <dbReference type="NCBI Taxonomy" id="652676"/>
    <lineage>
        <taxon>unclassified sequences</taxon>
        <taxon>metagenomes</taxon>
        <taxon>ecological metagenomes</taxon>
    </lineage>
</organism>
<evidence type="ECO:0000313" key="4">
    <source>
        <dbReference type="EMBL" id="VAW37958.1"/>
    </source>
</evidence>
<dbReference type="GO" id="GO:0015979">
    <property type="term" value="P:photosynthesis"/>
    <property type="evidence" value="ECO:0007669"/>
    <property type="project" value="UniProtKB-KW"/>
</dbReference>
<dbReference type="PANTHER" id="PTHR47199">
    <property type="entry name" value="PHOTOSYSTEM II STABILITY/ASSEMBLY FACTOR HCF136, CHLOROPLASTIC"/>
    <property type="match status" value="1"/>
</dbReference>
<dbReference type="SUPFAM" id="SSF50939">
    <property type="entry name" value="Sialidases"/>
    <property type="match status" value="1"/>
</dbReference>
<dbReference type="InterPro" id="IPR015943">
    <property type="entry name" value="WD40/YVTN_repeat-like_dom_sf"/>
</dbReference>
<dbReference type="InterPro" id="IPR028203">
    <property type="entry name" value="PSII_CF48-like_dom"/>
</dbReference>
<proteinExistence type="predicted"/>
<dbReference type="AlphaFoldDB" id="A0A3B0V369"/>
<keyword evidence="2" id="KW-0604">Photosystem II</keyword>
<accession>A0A3B0V369</accession>
<dbReference type="Pfam" id="PF14870">
    <property type="entry name" value="PSII_BNR"/>
    <property type="match status" value="1"/>
</dbReference>